<sequence>MQVMPERDPMAASEPASEPASEAKPRPPLYRRSRLGGADYKDETSESEMQLQQELTQTPDLHTEPLRTQRQRSDGISTANIISGSVSQIARLDPDMQHISLWKKMNP</sequence>
<organism evidence="2 3">
    <name type="scientific">Penicillium desertorum</name>
    <dbReference type="NCBI Taxonomy" id="1303715"/>
    <lineage>
        <taxon>Eukaryota</taxon>
        <taxon>Fungi</taxon>
        <taxon>Dikarya</taxon>
        <taxon>Ascomycota</taxon>
        <taxon>Pezizomycotina</taxon>
        <taxon>Eurotiomycetes</taxon>
        <taxon>Eurotiomycetidae</taxon>
        <taxon>Eurotiales</taxon>
        <taxon>Aspergillaceae</taxon>
        <taxon>Penicillium</taxon>
    </lineage>
</organism>
<feature type="compositionally biased region" description="Basic and acidic residues" evidence="1">
    <location>
        <begin position="61"/>
        <end position="73"/>
    </location>
</feature>
<protein>
    <submittedName>
        <fullName evidence="2">Uncharacterized protein</fullName>
    </submittedName>
</protein>
<reference evidence="2" key="2">
    <citation type="journal article" date="2023" name="IMA Fungus">
        <title>Comparative genomic study of the Penicillium genus elucidates a diverse pangenome and 15 lateral gene transfer events.</title>
        <authorList>
            <person name="Petersen C."/>
            <person name="Sorensen T."/>
            <person name="Nielsen M.R."/>
            <person name="Sondergaard T.E."/>
            <person name="Sorensen J.L."/>
            <person name="Fitzpatrick D.A."/>
            <person name="Frisvad J.C."/>
            <person name="Nielsen K.L."/>
        </authorList>
    </citation>
    <scope>NUCLEOTIDE SEQUENCE</scope>
    <source>
        <strain evidence="2">IBT 17660</strain>
    </source>
</reference>
<dbReference type="EMBL" id="JAPWDO010000001">
    <property type="protein sequence ID" value="KAJ5487654.1"/>
    <property type="molecule type" value="Genomic_DNA"/>
</dbReference>
<proteinExistence type="predicted"/>
<reference evidence="2" key="1">
    <citation type="submission" date="2022-12" db="EMBL/GenBank/DDBJ databases">
        <authorList>
            <person name="Petersen C."/>
        </authorList>
    </citation>
    <scope>NUCLEOTIDE SEQUENCE</scope>
    <source>
        <strain evidence="2">IBT 17660</strain>
    </source>
</reference>
<evidence type="ECO:0000313" key="2">
    <source>
        <dbReference type="EMBL" id="KAJ5487654.1"/>
    </source>
</evidence>
<feature type="region of interest" description="Disordered" evidence="1">
    <location>
        <begin position="1"/>
        <end position="73"/>
    </location>
</feature>
<gene>
    <name evidence="2" type="ORF">N7530_001954</name>
</gene>
<name>A0A9W9XBF8_9EURO</name>
<feature type="compositionally biased region" description="Low complexity" evidence="1">
    <location>
        <begin position="11"/>
        <end position="22"/>
    </location>
</feature>
<comment type="caution">
    <text evidence="2">The sequence shown here is derived from an EMBL/GenBank/DDBJ whole genome shotgun (WGS) entry which is preliminary data.</text>
</comment>
<evidence type="ECO:0000313" key="3">
    <source>
        <dbReference type="Proteomes" id="UP001147760"/>
    </source>
</evidence>
<evidence type="ECO:0000256" key="1">
    <source>
        <dbReference type="SAM" id="MobiDB-lite"/>
    </source>
</evidence>
<feature type="compositionally biased region" description="Polar residues" evidence="1">
    <location>
        <begin position="47"/>
        <end position="60"/>
    </location>
</feature>
<dbReference type="Proteomes" id="UP001147760">
    <property type="component" value="Unassembled WGS sequence"/>
</dbReference>
<keyword evidence="3" id="KW-1185">Reference proteome</keyword>
<dbReference type="AlphaFoldDB" id="A0A9W9XBF8"/>
<accession>A0A9W9XBF8</accession>